<accession>A0A1B6HBL9</accession>
<proteinExistence type="predicted"/>
<feature type="non-terminal residue" evidence="2">
    <location>
        <position position="1"/>
    </location>
</feature>
<gene>
    <name evidence="2" type="ORF">g.1874</name>
</gene>
<feature type="region of interest" description="Disordered" evidence="1">
    <location>
        <begin position="1"/>
        <end position="40"/>
    </location>
</feature>
<name>A0A1B6HBL9_9HEMI</name>
<protein>
    <submittedName>
        <fullName evidence="2">Uncharacterized protein</fullName>
    </submittedName>
</protein>
<feature type="compositionally biased region" description="Acidic residues" evidence="1">
    <location>
        <begin position="1"/>
        <end position="12"/>
    </location>
</feature>
<sequence>VPDIVEEEEFSNDETSLSPRAPLVFKEEEVEDERKDGDESFANLEIIVSDSDHERIALTSGLTVKDEEILVNRSEIEAESIINYDSECPNNKAIKKSMEETTRRRVHFEDGQNENRKCNKLEDVLPIEEDGSEFDVEFTEDVTIRVSFLGGKVVE</sequence>
<dbReference type="EMBL" id="GECU01035631">
    <property type="protein sequence ID" value="JAS72075.1"/>
    <property type="molecule type" value="Transcribed_RNA"/>
</dbReference>
<evidence type="ECO:0000256" key="1">
    <source>
        <dbReference type="SAM" id="MobiDB-lite"/>
    </source>
</evidence>
<feature type="non-terminal residue" evidence="2">
    <location>
        <position position="155"/>
    </location>
</feature>
<reference evidence="2" key="1">
    <citation type="submission" date="2015-11" db="EMBL/GenBank/DDBJ databases">
        <title>De novo transcriptome assembly of four potential Pierce s Disease insect vectors from Arizona vineyards.</title>
        <authorList>
            <person name="Tassone E.E."/>
        </authorList>
    </citation>
    <scope>NUCLEOTIDE SEQUENCE</scope>
</reference>
<dbReference type="AlphaFoldDB" id="A0A1B6HBL9"/>
<organism evidence="2">
    <name type="scientific">Homalodisca liturata</name>
    <dbReference type="NCBI Taxonomy" id="320908"/>
    <lineage>
        <taxon>Eukaryota</taxon>
        <taxon>Metazoa</taxon>
        <taxon>Ecdysozoa</taxon>
        <taxon>Arthropoda</taxon>
        <taxon>Hexapoda</taxon>
        <taxon>Insecta</taxon>
        <taxon>Pterygota</taxon>
        <taxon>Neoptera</taxon>
        <taxon>Paraneoptera</taxon>
        <taxon>Hemiptera</taxon>
        <taxon>Auchenorrhyncha</taxon>
        <taxon>Membracoidea</taxon>
        <taxon>Cicadellidae</taxon>
        <taxon>Cicadellinae</taxon>
        <taxon>Proconiini</taxon>
        <taxon>Homalodisca</taxon>
    </lineage>
</organism>
<evidence type="ECO:0000313" key="2">
    <source>
        <dbReference type="EMBL" id="JAS72075.1"/>
    </source>
</evidence>